<dbReference type="InterPro" id="IPR011990">
    <property type="entry name" value="TPR-like_helical_dom_sf"/>
</dbReference>
<dbReference type="InterPro" id="IPR005158">
    <property type="entry name" value="BTAD"/>
</dbReference>
<evidence type="ECO:0000259" key="1">
    <source>
        <dbReference type="SMART" id="SM01043"/>
    </source>
</evidence>
<dbReference type="GO" id="GO:0003677">
    <property type="term" value="F:DNA binding"/>
    <property type="evidence" value="ECO:0007669"/>
    <property type="project" value="InterPro"/>
</dbReference>
<dbReference type="AlphaFoldDB" id="A0A1U7M4E2"/>
<dbReference type="SMART" id="SM01043">
    <property type="entry name" value="BTAD"/>
    <property type="match status" value="1"/>
</dbReference>
<evidence type="ECO:0000313" key="3">
    <source>
        <dbReference type="Proteomes" id="UP000186112"/>
    </source>
</evidence>
<sequence>MVKIITLGDFDIIVNDISILDYIAKNQRLIKLFKYFLIHKDIKLLPENIIDDLWIEEDFKNPINMLRTQISRLRKILEIDEINVEPFFSIKYINGYYIFSLKDYCEVDFVEFEKSLEKDIISIRGDIERDYLKFRDIILSYRGKLLGEMGDEDWLIPIRSRFDRLYLKALSYYISYLKENLMYTEIIEVCEKAINIKPYEEIIHLDFIEALINLKQYSYALIHYEFFTKKLFNDLAIAPSRKLTELYKKIKQKEDSPTSSIDLNKIDDEMSKEFNFGGVVFCDVEYFKFLYNYERRNRDRRLDKSVGVGIGIITLYSRAHTQLTKKEITKAMKLLGYVLFKSFRYGDIVSQWNDNQMLILLYGLREEHIKIVVDKINNNFDLVKDDDKLSLNIKLNIL</sequence>
<accession>A0A1U7M4E2</accession>
<dbReference type="EMBL" id="LTDM01000043">
    <property type="protein sequence ID" value="OLS02183.1"/>
    <property type="molecule type" value="Genomic_DNA"/>
</dbReference>
<reference evidence="2 3" key="1">
    <citation type="submission" date="2016-02" db="EMBL/GenBank/DDBJ databases">
        <title>Genome sequence of Tissierella creatinophila DSM 6911.</title>
        <authorList>
            <person name="Poehlein A."/>
            <person name="Daniel R."/>
        </authorList>
    </citation>
    <scope>NUCLEOTIDE SEQUENCE [LARGE SCALE GENOMIC DNA]</scope>
    <source>
        <strain evidence="2 3">DSM 6911</strain>
    </source>
</reference>
<name>A0A1U7M4E2_TISCR</name>
<dbReference type="RefSeq" id="WP_075727620.1">
    <property type="nucleotide sequence ID" value="NZ_LTDM01000043.1"/>
</dbReference>
<evidence type="ECO:0000313" key="2">
    <source>
        <dbReference type="EMBL" id="OLS02183.1"/>
    </source>
</evidence>
<comment type="caution">
    <text evidence="2">The sequence shown here is derived from an EMBL/GenBank/DDBJ whole genome shotgun (WGS) entry which is preliminary data.</text>
</comment>
<feature type="domain" description="Bacterial transcriptional activator" evidence="1">
    <location>
        <begin position="107"/>
        <end position="251"/>
    </location>
</feature>
<dbReference type="Gene3D" id="1.10.10.10">
    <property type="entry name" value="Winged helix-like DNA-binding domain superfamily/Winged helix DNA-binding domain"/>
    <property type="match status" value="1"/>
</dbReference>
<dbReference type="InterPro" id="IPR036388">
    <property type="entry name" value="WH-like_DNA-bd_sf"/>
</dbReference>
<keyword evidence="3" id="KW-1185">Reference proteome</keyword>
<dbReference type="Proteomes" id="UP000186112">
    <property type="component" value="Unassembled WGS sequence"/>
</dbReference>
<dbReference type="InterPro" id="IPR016032">
    <property type="entry name" value="Sig_transdc_resp-reg_C-effctor"/>
</dbReference>
<dbReference type="OrthoDB" id="142950at2"/>
<dbReference type="GO" id="GO:0006355">
    <property type="term" value="P:regulation of DNA-templated transcription"/>
    <property type="evidence" value="ECO:0007669"/>
    <property type="project" value="InterPro"/>
</dbReference>
<dbReference type="Gene3D" id="1.25.40.10">
    <property type="entry name" value="Tetratricopeptide repeat domain"/>
    <property type="match status" value="1"/>
</dbReference>
<dbReference type="SUPFAM" id="SSF48452">
    <property type="entry name" value="TPR-like"/>
    <property type="match status" value="1"/>
</dbReference>
<dbReference type="Pfam" id="PF03704">
    <property type="entry name" value="BTAD"/>
    <property type="match status" value="1"/>
</dbReference>
<dbReference type="PANTHER" id="PTHR35807">
    <property type="entry name" value="TRANSCRIPTIONAL REGULATOR REDD-RELATED"/>
    <property type="match status" value="1"/>
</dbReference>
<protein>
    <submittedName>
        <fullName evidence="2">Bacterial transcriptional activator domain protein</fullName>
    </submittedName>
</protein>
<proteinExistence type="predicted"/>
<organism evidence="2 3">
    <name type="scientific">Tissierella creatinophila DSM 6911</name>
    <dbReference type="NCBI Taxonomy" id="1123403"/>
    <lineage>
        <taxon>Bacteria</taxon>
        <taxon>Bacillati</taxon>
        <taxon>Bacillota</taxon>
        <taxon>Tissierellia</taxon>
        <taxon>Tissierellales</taxon>
        <taxon>Tissierellaceae</taxon>
        <taxon>Tissierella</taxon>
    </lineage>
</organism>
<dbReference type="InterPro" id="IPR051677">
    <property type="entry name" value="AfsR-DnrI-RedD_regulator"/>
</dbReference>
<dbReference type="SUPFAM" id="SSF46894">
    <property type="entry name" value="C-terminal effector domain of the bipartite response regulators"/>
    <property type="match status" value="1"/>
</dbReference>
<dbReference type="PANTHER" id="PTHR35807:SF2">
    <property type="entry name" value="TRANSCRIPTIONAL ACTIVATOR DOMAIN"/>
    <property type="match status" value="1"/>
</dbReference>
<gene>
    <name evidence="2" type="ORF">TICRE_20020</name>
</gene>